<dbReference type="PANTHER" id="PTHR45712">
    <property type="entry name" value="AGAP008170-PA"/>
    <property type="match status" value="1"/>
</dbReference>
<dbReference type="AlphaFoldDB" id="B9WDU5"/>
<feature type="compositionally biased region" description="Acidic residues" evidence="3">
    <location>
        <begin position="606"/>
        <end position="617"/>
    </location>
</feature>
<gene>
    <name evidence="4" type="ordered locus">Cd36_83340</name>
    <name evidence="5" type="ORF">CD36_83340</name>
</gene>
<dbReference type="eggNOG" id="KOG0619">
    <property type="taxonomic scope" value="Eukaryota"/>
</dbReference>
<dbReference type="CGD" id="CAL0000163091">
    <property type="gene designation" value="Cd36_83340"/>
</dbReference>
<evidence type="ECO:0000313" key="6">
    <source>
        <dbReference type="Proteomes" id="UP000002605"/>
    </source>
</evidence>
<evidence type="ECO:0000313" key="5">
    <source>
        <dbReference type="EMBL" id="CAX42852.1"/>
    </source>
</evidence>
<dbReference type="Proteomes" id="UP000002605">
    <property type="component" value="Chromosome 3"/>
</dbReference>
<dbReference type="HOGENOM" id="CLU_018538_0_0_1"/>
<dbReference type="InterPro" id="IPR050333">
    <property type="entry name" value="SLRP"/>
</dbReference>
<dbReference type="OrthoDB" id="4090081at2759"/>
<dbReference type="GO" id="GO:0007155">
    <property type="term" value="P:cell adhesion"/>
    <property type="evidence" value="ECO:0007669"/>
    <property type="project" value="UniProtKB-KW"/>
</dbReference>
<dbReference type="GO" id="GO:0005576">
    <property type="term" value="C:extracellular region"/>
    <property type="evidence" value="ECO:0007669"/>
    <property type="project" value="UniProtKB-SubCell"/>
</dbReference>
<dbReference type="GO" id="GO:0016020">
    <property type="term" value="C:membrane"/>
    <property type="evidence" value="ECO:0007669"/>
    <property type="project" value="UniProtKB-SubCell"/>
</dbReference>
<organism evidence="5 6">
    <name type="scientific">Candida dubliniensis (strain CD36 / ATCC MYA-646 / CBS 7987 / NCPF 3949 / NRRL Y-17841)</name>
    <name type="common">Yeast</name>
    <dbReference type="NCBI Taxonomy" id="573826"/>
    <lineage>
        <taxon>Eukaryota</taxon>
        <taxon>Fungi</taxon>
        <taxon>Dikarya</taxon>
        <taxon>Ascomycota</taxon>
        <taxon>Saccharomycotina</taxon>
        <taxon>Pichiomycetes</taxon>
        <taxon>Debaryomycetaceae</taxon>
        <taxon>Candida/Lodderomyces clade</taxon>
        <taxon>Candida</taxon>
    </lineage>
</organism>
<proteinExistence type="predicted"/>
<dbReference type="VEuPathDB" id="FungiDB:CD36_83340"/>
<accession>B9WDU5</accession>
<dbReference type="SMART" id="SM00365">
    <property type="entry name" value="LRR_SD22"/>
    <property type="match status" value="4"/>
</dbReference>
<dbReference type="InterPro" id="IPR001611">
    <property type="entry name" value="Leu-rich_rpt"/>
</dbReference>
<dbReference type="EMBL" id="FM992690">
    <property type="protein sequence ID" value="CAX42852.1"/>
    <property type="molecule type" value="Genomic_DNA"/>
</dbReference>
<protein>
    <submittedName>
        <fullName evidence="5">Nuclear regulatory subunit of serine-threonine phosphatase, putative</fullName>
    </submittedName>
</protein>
<name>B9WDU5_CANDC</name>
<dbReference type="InterPro" id="IPR032675">
    <property type="entry name" value="LRR_dom_sf"/>
</dbReference>
<evidence type="ECO:0000256" key="1">
    <source>
        <dbReference type="ARBA" id="ARBA00022614"/>
    </source>
</evidence>
<dbReference type="PANTHER" id="PTHR45712:SF27">
    <property type="entry name" value="LRRNT DOMAIN-CONTAINING PROTEIN"/>
    <property type="match status" value="1"/>
</dbReference>
<feature type="region of interest" description="Disordered" evidence="3">
    <location>
        <begin position="606"/>
        <end position="625"/>
    </location>
</feature>
<evidence type="ECO:0000256" key="3">
    <source>
        <dbReference type="SAM" id="MobiDB-lite"/>
    </source>
</evidence>
<dbReference type="RefSeq" id="XP_002419262.1">
    <property type="nucleotide sequence ID" value="XM_002419217.1"/>
</dbReference>
<dbReference type="SUPFAM" id="SSF52058">
    <property type="entry name" value="L domain-like"/>
    <property type="match status" value="2"/>
</dbReference>
<dbReference type="Gene3D" id="3.80.10.10">
    <property type="entry name" value="Ribonuclease Inhibitor"/>
    <property type="match status" value="3"/>
</dbReference>
<dbReference type="GeneID" id="8047262"/>
<sequence>MSDNYRLSLDSLLPIEIIYQILHYAGIENLVQLLPTPACAYHECFFIQNNPNIKRAIDNLIVASNITFNNRLVQCSLIHIYLRTRSYLQKHNLRFLPSKQSTLQLLSYCQSQNISIIITISYYVSTFSDLWDFIELLKSQHQTDSLIRYNLELEIIPGFLYNFNLNYVFDQIADSIGPLVETIMVYNYSGSFIFKNENFPYLKNLWFEDSNIKFNSNLPSTIKLLHLYPNRFGWNNNEPIIIKHQLPYQLEKLNIGNCTIKNQATINNLDNLSSITLYMVKDSSTNSSGQYIKQLVTNNLVNKKLNSLKVDFIWDSQRNLLHLPQLLLPNNDNDSDNERKFTCEKSMKNLQTLSVTNYIPTGVSNWKNLTSLKISRINNPQIFENCGKFPDSLQNLKLPNNNIKDLSVIDRLIDPTNVANTRLKYLSFSDNPIDWNLYIPNFTRFTRLKYFKLSNTQIGKNFHKLNYPDSVEELSLEVNQISSIEGIKFPKNLKNLGIGSNWIKKIYRPHLPYTIETIHLTENKLTQVDLSCNNQGQKLLIEILYLNFNPLSNFKQIKLPKHLKILNMDNCKFKSISNIEFCSSLVELSFNGCELFRFENVSWSEEEREEEEEEEENDRSQLSSPGLKYLNLSQNELTHLNARFPSTLQVLNLSMNKLSNLTGPLASTLQDLDQLQVLNLSSNQFQKFQIHFNSTNLKVLDLSFNSLKSINLTFPKNTITKLQTLNLCSNKLTFVNDIMIGHNKNLTQHENLIEIDLTNNKIKSINNNDNGGILQLSHFPQSLKCFFIGHAGQQDRFGYDMAKNVIIDKDSNNGLCKTKRIDIP</sequence>
<keyword evidence="2" id="KW-0677">Repeat</keyword>
<keyword evidence="6" id="KW-1185">Reference proteome</keyword>
<dbReference type="PROSITE" id="PS51450">
    <property type="entry name" value="LRR"/>
    <property type="match status" value="5"/>
</dbReference>
<evidence type="ECO:0000313" key="4">
    <source>
        <dbReference type="CGD" id="CAL0000163091"/>
    </source>
</evidence>
<keyword evidence="1" id="KW-0433">Leucine-rich repeat</keyword>
<evidence type="ECO:0000256" key="2">
    <source>
        <dbReference type="ARBA" id="ARBA00022737"/>
    </source>
</evidence>
<reference evidence="5 6" key="1">
    <citation type="journal article" date="2009" name="Genome Res.">
        <title>Comparative genomics of the fungal pathogens Candida dubliniensis and Candida albicans.</title>
        <authorList>
            <person name="Jackson A.P."/>
            <person name="Gamble J.A."/>
            <person name="Yeomans T."/>
            <person name="Moran G.P."/>
            <person name="Saunders D."/>
            <person name="Harris D."/>
            <person name="Aslett M."/>
            <person name="Barrell J.F."/>
            <person name="Butler G."/>
            <person name="Citiulo F."/>
            <person name="Coleman D.C."/>
            <person name="de Groot P.W.J."/>
            <person name="Goodwin T.J."/>
            <person name="Quail M.A."/>
            <person name="McQuillan J."/>
            <person name="Munro C.A."/>
            <person name="Pain A."/>
            <person name="Poulter R.T."/>
            <person name="Rajandream M.A."/>
            <person name="Renauld H."/>
            <person name="Spiering M.J."/>
            <person name="Tivey A."/>
            <person name="Gow N.A.R."/>
            <person name="Barrell B."/>
            <person name="Sullivan D.J."/>
            <person name="Berriman M."/>
        </authorList>
    </citation>
    <scope>NUCLEOTIDE SEQUENCE [LARGE SCALE GENOMIC DNA]</scope>
    <source>
        <strain evidence="6">CD36 / ATCC MYA-646 / CBS 7987 / NCPF 3949 / NRRL Y-17841</strain>
    </source>
</reference>
<dbReference type="KEGG" id="cdu:CD36_83340"/>